<dbReference type="AlphaFoldDB" id="A0A5E5AKJ5"/>
<evidence type="ECO:0000313" key="2">
    <source>
        <dbReference type="Proteomes" id="UP000383122"/>
    </source>
</evidence>
<protein>
    <recommendedName>
        <fullName evidence="3">Mu-like prophage FluMu protein gp37</fullName>
    </recommendedName>
</protein>
<dbReference type="EMBL" id="CABPSP010000017">
    <property type="protein sequence ID" value="VVE73322.1"/>
    <property type="molecule type" value="Genomic_DNA"/>
</dbReference>
<name>A0A5E5AKJ5_9BURK</name>
<gene>
    <name evidence="1" type="ORF">PAN31117_04672</name>
</gene>
<organism evidence="1 2">
    <name type="scientific">Pandoraea anapnoica</name>
    <dbReference type="NCBI Taxonomy" id="2508301"/>
    <lineage>
        <taxon>Bacteria</taxon>
        <taxon>Pseudomonadati</taxon>
        <taxon>Pseudomonadota</taxon>
        <taxon>Betaproteobacteria</taxon>
        <taxon>Burkholderiales</taxon>
        <taxon>Burkholderiaceae</taxon>
        <taxon>Pandoraea</taxon>
    </lineage>
</organism>
<dbReference type="Pfam" id="PF08873">
    <property type="entry name" value="Phage_Mu_Gp37"/>
    <property type="match status" value="1"/>
</dbReference>
<dbReference type="Proteomes" id="UP000383122">
    <property type="component" value="Unassembled WGS sequence"/>
</dbReference>
<dbReference type="InterPro" id="IPR014972">
    <property type="entry name" value="Phage_Mu_Gp37"/>
</dbReference>
<reference evidence="1 2" key="1">
    <citation type="submission" date="2019-08" db="EMBL/GenBank/DDBJ databases">
        <authorList>
            <person name="Peeters C."/>
        </authorList>
    </citation>
    <scope>NUCLEOTIDE SEQUENCE [LARGE SCALE GENOMIC DNA]</scope>
    <source>
        <strain evidence="1 2">LMG 31117</strain>
    </source>
</reference>
<keyword evidence="2" id="KW-1185">Reference proteome</keyword>
<accession>A0A5E5AKJ5</accession>
<evidence type="ECO:0008006" key="3">
    <source>
        <dbReference type="Google" id="ProtNLM"/>
    </source>
</evidence>
<proteinExistence type="predicted"/>
<sequence>MSETIRPVKPAYVPIIAAVELAIVDRLARGLGSMVKEVKTYGGEFDMDDFENVVRRFPAVWVTFAGVKRTDPVSTSRAKFKAEATFAVMVGARNIRGEESTRHGGVAKDEVGTNMLITCVRRLLNQQDMGLPIRELQPGVIKTLFNTSVKSDAKSVFAMEFHTAWVEDSLSIGGFPQGGPDDPLGAVFEQYGGQIDPPSPEFRSLVMKYYLEPNDGEPSLEDVVILKENP</sequence>
<evidence type="ECO:0000313" key="1">
    <source>
        <dbReference type="EMBL" id="VVE73322.1"/>
    </source>
</evidence>
<dbReference type="RefSeq" id="WP_150740290.1">
    <property type="nucleotide sequence ID" value="NZ_CABPSP010000017.1"/>
</dbReference>
<dbReference type="OrthoDB" id="5453249at2"/>